<evidence type="ECO:0000256" key="1">
    <source>
        <dbReference type="ARBA" id="ARBA00004370"/>
    </source>
</evidence>
<feature type="domain" description="Beta-lactamase-related" evidence="3">
    <location>
        <begin position="45"/>
        <end position="343"/>
    </location>
</feature>
<gene>
    <name evidence="4" type="ORF">ACFSJE_09585</name>
</gene>
<evidence type="ECO:0000313" key="4">
    <source>
        <dbReference type="EMBL" id="MFD2100025.1"/>
    </source>
</evidence>
<dbReference type="InterPro" id="IPR012338">
    <property type="entry name" value="Beta-lactam/transpept-like"/>
</dbReference>
<dbReference type="InterPro" id="IPR050491">
    <property type="entry name" value="AmpC-like"/>
</dbReference>
<dbReference type="Gene3D" id="3.40.710.10">
    <property type="entry name" value="DD-peptidase/beta-lactamase superfamily"/>
    <property type="match status" value="1"/>
</dbReference>
<keyword evidence="4" id="KW-0378">Hydrolase</keyword>
<evidence type="ECO:0000256" key="2">
    <source>
        <dbReference type="ARBA" id="ARBA00023136"/>
    </source>
</evidence>
<organism evidence="4 5">
    <name type="scientific">Flagellimonas iocasae</name>
    <dbReference type="NCBI Taxonomy" id="2055905"/>
    <lineage>
        <taxon>Bacteria</taxon>
        <taxon>Pseudomonadati</taxon>
        <taxon>Bacteroidota</taxon>
        <taxon>Flavobacteriia</taxon>
        <taxon>Flavobacteriales</taxon>
        <taxon>Flavobacteriaceae</taxon>
        <taxon>Flagellimonas</taxon>
    </lineage>
</organism>
<evidence type="ECO:0000313" key="5">
    <source>
        <dbReference type="Proteomes" id="UP001597342"/>
    </source>
</evidence>
<keyword evidence="5" id="KW-1185">Reference proteome</keyword>
<keyword evidence="2" id="KW-0472">Membrane</keyword>
<dbReference type="InterPro" id="IPR001466">
    <property type="entry name" value="Beta-lactam-related"/>
</dbReference>
<sequence length="364" mass="41034">MKKLCAILIPLILTGQLVYPQTESEKRQTIFSYLNGLAYPEFSGVILLAQRDSVCFKKAYGYAVIEDNVENNFNTLFNTASITKTMTAVATLQLVDKGLLDLDIPIGRYLPKYPNQTVQDSVTAHHLLTHTSGLNNFLVDDFKTMGKLKLKTTKDYLPLFSSESLLFSPGTQYSYSAAGYIVLGLLIEEITGKDFHKYMNENVFKPAEMYNTFALPIDSIIKNKASGYTSYFGEINHLSKNDSFLSKANPAGFYYTTAENLLKFFNTLKKYQLISKDLTSKMMSPLVKGYYTNYGYGISVDKRFDQTIVGHTGGWYGVQCELMYFEDDEITAVILSNIDTEEGKGMNRVSNFIKHVLANKPMMN</sequence>
<dbReference type="GO" id="GO:0016787">
    <property type="term" value="F:hydrolase activity"/>
    <property type="evidence" value="ECO:0007669"/>
    <property type="project" value="UniProtKB-KW"/>
</dbReference>
<proteinExistence type="predicted"/>
<dbReference type="EC" id="3.-.-.-" evidence="4"/>
<dbReference type="Proteomes" id="UP001597342">
    <property type="component" value="Unassembled WGS sequence"/>
</dbReference>
<name>A0ABW4XY42_9FLAO</name>
<evidence type="ECO:0000259" key="3">
    <source>
        <dbReference type="Pfam" id="PF00144"/>
    </source>
</evidence>
<dbReference type="RefSeq" id="WP_379830770.1">
    <property type="nucleotide sequence ID" value="NZ_JBHUHU010000003.1"/>
</dbReference>
<protein>
    <submittedName>
        <fullName evidence="4">Serine hydrolase domain-containing protein</fullName>
        <ecNumber evidence="4">3.-.-.-</ecNumber>
    </submittedName>
</protein>
<dbReference type="Pfam" id="PF00144">
    <property type="entry name" value="Beta-lactamase"/>
    <property type="match status" value="1"/>
</dbReference>
<dbReference type="PANTHER" id="PTHR46825:SF11">
    <property type="entry name" value="PENICILLIN-BINDING PROTEIN 4"/>
    <property type="match status" value="1"/>
</dbReference>
<comment type="caution">
    <text evidence="4">The sequence shown here is derived from an EMBL/GenBank/DDBJ whole genome shotgun (WGS) entry which is preliminary data.</text>
</comment>
<dbReference type="EMBL" id="JBHUHU010000003">
    <property type="protein sequence ID" value="MFD2100025.1"/>
    <property type="molecule type" value="Genomic_DNA"/>
</dbReference>
<comment type="subcellular location">
    <subcellularLocation>
        <location evidence="1">Membrane</location>
    </subcellularLocation>
</comment>
<dbReference type="PANTHER" id="PTHR46825">
    <property type="entry name" value="D-ALANYL-D-ALANINE-CARBOXYPEPTIDASE/ENDOPEPTIDASE AMPH"/>
    <property type="match status" value="1"/>
</dbReference>
<dbReference type="SUPFAM" id="SSF56601">
    <property type="entry name" value="beta-lactamase/transpeptidase-like"/>
    <property type="match status" value="1"/>
</dbReference>
<reference evidence="5" key="1">
    <citation type="journal article" date="2019" name="Int. J. Syst. Evol. Microbiol.">
        <title>The Global Catalogue of Microorganisms (GCM) 10K type strain sequencing project: providing services to taxonomists for standard genome sequencing and annotation.</title>
        <authorList>
            <consortium name="The Broad Institute Genomics Platform"/>
            <consortium name="The Broad Institute Genome Sequencing Center for Infectious Disease"/>
            <person name="Wu L."/>
            <person name="Ma J."/>
        </authorList>
    </citation>
    <scope>NUCLEOTIDE SEQUENCE [LARGE SCALE GENOMIC DNA]</scope>
    <source>
        <strain evidence="5">JCM 3389</strain>
    </source>
</reference>
<accession>A0ABW4XY42</accession>